<comment type="caution">
    <text evidence="1">The sequence shown here is derived from an EMBL/GenBank/DDBJ whole genome shotgun (WGS) entry which is preliminary data.</text>
</comment>
<dbReference type="EMBL" id="BPLR01011281">
    <property type="protein sequence ID" value="GIY45523.1"/>
    <property type="molecule type" value="Genomic_DNA"/>
</dbReference>
<protein>
    <submittedName>
        <fullName evidence="1">Uncharacterized protein</fullName>
    </submittedName>
</protein>
<sequence>MIFLDGRFIAWPSCIFLIYDPIILAIPPAIPNPGYASEKSSHVALIRNLFERQCVKKNRHIGSRQIVVACKSEDQILP</sequence>
<name>A0AAV4TG07_CAEEX</name>
<organism evidence="1 2">
    <name type="scientific">Caerostris extrusa</name>
    <name type="common">Bark spider</name>
    <name type="synonym">Caerostris bankana</name>
    <dbReference type="NCBI Taxonomy" id="172846"/>
    <lineage>
        <taxon>Eukaryota</taxon>
        <taxon>Metazoa</taxon>
        <taxon>Ecdysozoa</taxon>
        <taxon>Arthropoda</taxon>
        <taxon>Chelicerata</taxon>
        <taxon>Arachnida</taxon>
        <taxon>Araneae</taxon>
        <taxon>Araneomorphae</taxon>
        <taxon>Entelegynae</taxon>
        <taxon>Araneoidea</taxon>
        <taxon>Araneidae</taxon>
        <taxon>Caerostris</taxon>
    </lineage>
</organism>
<keyword evidence="2" id="KW-1185">Reference proteome</keyword>
<proteinExistence type="predicted"/>
<accession>A0AAV4TG07</accession>
<evidence type="ECO:0000313" key="1">
    <source>
        <dbReference type="EMBL" id="GIY45523.1"/>
    </source>
</evidence>
<reference evidence="1 2" key="1">
    <citation type="submission" date="2021-06" db="EMBL/GenBank/DDBJ databases">
        <title>Caerostris extrusa draft genome.</title>
        <authorList>
            <person name="Kono N."/>
            <person name="Arakawa K."/>
        </authorList>
    </citation>
    <scope>NUCLEOTIDE SEQUENCE [LARGE SCALE GENOMIC DNA]</scope>
</reference>
<dbReference type="AlphaFoldDB" id="A0AAV4TG07"/>
<dbReference type="Proteomes" id="UP001054945">
    <property type="component" value="Unassembled WGS sequence"/>
</dbReference>
<gene>
    <name evidence="1" type="ORF">CEXT_442111</name>
</gene>
<evidence type="ECO:0000313" key="2">
    <source>
        <dbReference type="Proteomes" id="UP001054945"/>
    </source>
</evidence>